<reference evidence="3" key="1">
    <citation type="submission" date="2025-08" db="UniProtKB">
        <authorList>
            <consortium name="RefSeq"/>
        </authorList>
    </citation>
    <scope>IDENTIFICATION</scope>
</reference>
<dbReference type="RefSeq" id="XP_025068246.1">
    <property type="nucleotide sequence ID" value="XM_025212461.1"/>
</dbReference>
<dbReference type="Proteomes" id="UP000189705">
    <property type="component" value="Unplaced"/>
</dbReference>
<organism evidence="2 3">
    <name type="scientific">Alligator sinensis</name>
    <name type="common">Chinese alligator</name>
    <dbReference type="NCBI Taxonomy" id="38654"/>
    <lineage>
        <taxon>Eukaryota</taxon>
        <taxon>Metazoa</taxon>
        <taxon>Chordata</taxon>
        <taxon>Craniata</taxon>
        <taxon>Vertebrata</taxon>
        <taxon>Euteleostomi</taxon>
        <taxon>Archelosauria</taxon>
        <taxon>Archosauria</taxon>
        <taxon>Crocodylia</taxon>
        <taxon>Alligatoridae</taxon>
        <taxon>Alligatorinae</taxon>
        <taxon>Alligator</taxon>
    </lineage>
</organism>
<feature type="region of interest" description="Disordered" evidence="1">
    <location>
        <begin position="898"/>
        <end position="927"/>
    </location>
</feature>
<keyword evidence="2" id="KW-1185">Reference proteome</keyword>
<evidence type="ECO:0000256" key="1">
    <source>
        <dbReference type="SAM" id="MobiDB-lite"/>
    </source>
</evidence>
<dbReference type="InParanoid" id="A0A3Q0H865"/>
<proteinExistence type="predicted"/>
<accession>A0A3Q0H865</accession>
<evidence type="ECO:0000313" key="2">
    <source>
        <dbReference type="Proteomes" id="UP000189705"/>
    </source>
</evidence>
<name>A0A3Q0H865_ALLSI</name>
<sequence length="927" mass="100997">MSELRAAVESVGLPVDTWLPVLAQECGITNIGALQHSGRRDYEKAARHSEQAWETVALQKLFRLEPEQEELRKALQARGLQAGKWLPILEAKLGVRSAAALKHFGAEEYQVLARGQLPAWEKQALQALCQGAGGIPSLPQEQLCTERHSLAQSKQDSAKMQGQAQVEVSAGPEQGSGVWERPAWATPQLLESVSGGLVLQGLLLSQGGENLLRETERLLQPPEGCALRGPLLPESEEVETFYSAAQESLSKALIRKLGVTAGTGAFGGLKGLSFGVDIHGTWSKHNTRETESAGSTTYCCLRRQHVVPTACCELSPDELQLSPKALAALRELDADLQAQALPLARAARCRDFLERFGSHVATGLVHFGGIYWEKAEASDFARSTEDLVKNELLAALGASAGASFSSLGGAAASLDVSRERGHAADKQHEARCSQTLTSVSKVGGSAEAASIQAWKAGLLARRSTWRVIDRGSCAHLVPVWQLVLKNHSRDVRDAETLAWALKECWEEAYDMKQTPWLPGVAPMLITELRELVSSIAGDLAPGSPASTCLSLVVRCLGVRQQLRQHVWLDTDTLWYRHFLCNAPAQALLAQASQRAWEELAAPGDALYLLTFLRDLLSPTFRIHPDDFPGICQVQHNLDQAAAALRGQEERDPLVEEFCVYALKPAVEAAVREWLAKQVSRIMEKGARAHRMLSSGPQGRAQALPSPEGPEESSPQPGLGASAESGRLAEVQQMVPVGLVMNFLPSLFYHIKKATRSIALRCAGGQISQAMEELRLALAGKIQLPKGPVLGVSRDPGAFLRDVFQCLPELEAKLSKNCQQLGARAEGMRQLPWSEPEAERPRICSPEQPRIVFHRARTPCPIEFLQDVFKQFKVFTRLILGDPIVIALDQQPVLRVQARAPAPRQRDLPTASLSSAPTSEDLEAALRQ</sequence>
<evidence type="ECO:0000313" key="3">
    <source>
        <dbReference type="RefSeq" id="XP_025068246.1"/>
    </source>
</evidence>
<dbReference type="AlphaFoldDB" id="A0A3Q0H865"/>
<dbReference type="STRING" id="38654.A0A3Q0H865"/>
<protein>
    <submittedName>
        <fullName evidence="3">Uncharacterized protein LOC112551444</fullName>
    </submittedName>
</protein>
<dbReference type="KEGG" id="asn:112551444"/>
<dbReference type="GeneID" id="112551444"/>
<gene>
    <name evidence="3" type="primary">LOC112551444</name>
</gene>
<feature type="region of interest" description="Disordered" evidence="1">
    <location>
        <begin position="689"/>
        <end position="722"/>
    </location>
</feature>